<dbReference type="GO" id="GO:0006281">
    <property type="term" value="P:DNA repair"/>
    <property type="evidence" value="ECO:0007669"/>
    <property type="project" value="UniProtKB-KW"/>
</dbReference>
<dbReference type="GO" id="GO:0004518">
    <property type="term" value="F:nuclease activity"/>
    <property type="evidence" value="ECO:0007669"/>
    <property type="project" value="UniProtKB-KW"/>
</dbReference>
<gene>
    <name evidence="11" type="ORF">S01H1_43206</name>
</gene>
<dbReference type="InterPro" id="IPR027417">
    <property type="entry name" value="P-loop_NTPase"/>
</dbReference>
<dbReference type="AlphaFoldDB" id="X0U279"/>
<evidence type="ECO:0000313" key="11">
    <source>
        <dbReference type="EMBL" id="GAF99649.1"/>
    </source>
</evidence>
<dbReference type="PANTHER" id="PTHR43152">
    <property type="entry name" value="UVRABC SYSTEM PROTEIN A"/>
    <property type="match status" value="1"/>
</dbReference>
<evidence type="ECO:0000256" key="8">
    <source>
        <dbReference type="ARBA" id="ARBA00022881"/>
    </source>
</evidence>
<keyword evidence="6" id="KW-0228">DNA excision</keyword>
<keyword evidence="4" id="KW-0547">Nucleotide-binding</keyword>
<accession>X0U279</accession>
<keyword evidence="5" id="KW-0227">DNA damage</keyword>
<dbReference type="GO" id="GO:0005737">
    <property type="term" value="C:cytoplasm"/>
    <property type="evidence" value="ECO:0007669"/>
    <property type="project" value="UniProtKB-SubCell"/>
</dbReference>
<dbReference type="SUPFAM" id="SSF52540">
    <property type="entry name" value="P-loop containing nucleoside triphosphate hydrolases"/>
    <property type="match status" value="1"/>
</dbReference>
<comment type="caution">
    <text evidence="11">The sequence shown here is derived from an EMBL/GenBank/DDBJ whole genome shotgun (WGS) entry which is preliminary data.</text>
</comment>
<dbReference type="EMBL" id="BARS01027512">
    <property type="protein sequence ID" value="GAF99649.1"/>
    <property type="molecule type" value="Genomic_DNA"/>
</dbReference>
<evidence type="ECO:0000256" key="2">
    <source>
        <dbReference type="ARBA" id="ARBA00022490"/>
    </source>
</evidence>
<evidence type="ECO:0000256" key="4">
    <source>
        <dbReference type="ARBA" id="ARBA00022741"/>
    </source>
</evidence>
<keyword evidence="8" id="KW-0267">Excision nuclease</keyword>
<protein>
    <recommendedName>
        <fullName evidence="12">ABC transporter domain-containing protein</fullName>
    </recommendedName>
</protein>
<dbReference type="PANTHER" id="PTHR43152:SF3">
    <property type="entry name" value="UVRABC SYSTEM PROTEIN A"/>
    <property type="match status" value="1"/>
</dbReference>
<sequence length="266" mass="29623">ALAHFKNVPKVRRMLQTLEDVGLGYLQLGQPAPTLSGGEAQRVKLAAELGRPSTGKTLYILDEPTTGLHFDDLRKLLNVLHRFCDMGNTVVCIEHNLDVIKTADWVIDLGPEGGQGGGDIVAEGPAEKVAANPNSHTGKILAQVLECQPRAEREVFDPRKAQIAEDVSIEDEEIGDARMPWEVDGRRWHTRQRVGRRGDKVRWEGTALEWLIDQIEAAGKRRFSPTNYKSRSTAEIKMPGTATPWFFHARTGGTWLLDANFRVPSR</sequence>
<dbReference type="GO" id="GO:0003677">
    <property type="term" value="F:DNA binding"/>
    <property type="evidence" value="ECO:0007669"/>
    <property type="project" value="UniProtKB-KW"/>
</dbReference>
<reference evidence="11" key="1">
    <citation type="journal article" date="2014" name="Front. Microbiol.">
        <title>High frequency of phylogenetically diverse reductive dehalogenase-homologous genes in deep subseafloor sedimentary metagenomes.</title>
        <authorList>
            <person name="Kawai M."/>
            <person name="Futagami T."/>
            <person name="Toyoda A."/>
            <person name="Takaki Y."/>
            <person name="Nishi S."/>
            <person name="Hori S."/>
            <person name="Arai W."/>
            <person name="Tsubouchi T."/>
            <person name="Morono Y."/>
            <person name="Uchiyama I."/>
            <person name="Ito T."/>
            <person name="Fujiyama A."/>
            <person name="Inagaki F."/>
            <person name="Takami H."/>
        </authorList>
    </citation>
    <scope>NUCLEOTIDE SEQUENCE</scope>
    <source>
        <strain evidence="11">Expedition CK06-06</strain>
    </source>
</reference>
<evidence type="ECO:0008006" key="12">
    <source>
        <dbReference type="Google" id="ProtNLM"/>
    </source>
</evidence>
<keyword evidence="3" id="KW-0677">Repeat</keyword>
<evidence type="ECO:0000256" key="6">
    <source>
        <dbReference type="ARBA" id="ARBA00022769"/>
    </source>
</evidence>
<feature type="non-terminal residue" evidence="11">
    <location>
        <position position="266"/>
    </location>
</feature>
<keyword evidence="10" id="KW-0234">DNA repair</keyword>
<feature type="non-terminal residue" evidence="11">
    <location>
        <position position="1"/>
    </location>
</feature>
<name>X0U279_9ZZZZ</name>
<keyword evidence="2" id="KW-0963">Cytoplasm</keyword>
<dbReference type="Gene3D" id="3.40.50.300">
    <property type="entry name" value="P-loop containing nucleotide triphosphate hydrolases"/>
    <property type="match status" value="1"/>
</dbReference>
<evidence type="ECO:0000256" key="7">
    <source>
        <dbReference type="ARBA" id="ARBA00022840"/>
    </source>
</evidence>
<dbReference type="GO" id="GO:0005524">
    <property type="term" value="F:ATP binding"/>
    <property type="evidence" value="ECO:0007669"/>
    <property type="project" value="UniProtKB-KW"/>
</dbReference>
<proteinExistence type="predicted"/>
<evidence type="ECO:0000256" key="10">
    <source>
        <dbReference type="ARBA" id="ARBA00023204"/>
    </source>
</evidence>
<keyword evidence="7" id="KW-0067">ATP-binding</keyword>
<evidence type="ECO:0000256" key="5">
    <source>
        <dbReference type="ARBA" id="ARBA00022763"/>
    </source>
</evidence>
<organism evidence="11">
    <name type="scientific">marine sediment metagenome</name>
    <dbReference type="NCBI Taxonomy" id="412755"/>
    <lineage>
        <taxon>unclassified sequences</taxon>
        <taxon>metagenomes</taxon>
        <taxon>ecological metagenomes</taxon>
    </lineage>
</organism>
<comment type="subcellular location">
    <subcellularLocation>
        <location evidence="1">Cytoplasm</location>
    </subcellularLocation>
</comment>
<evidence type="ECO:0000256" key="3">
    <source>
        <dbReference type="ARBA" id="ARBA00022737"/>
    </source>
</evidence>
<dbReference type="Gene3D" id="1.20.1580.10">
    <property type="entry name" value="ABC transporter ATPase like domain"/>
    <property type="match status" value="1"/>
</dbReference>
<keyword evidence="9" id="KW-0238">DNA-binding</keyword>
<evidence type="ECO:0000256" key="1">
    <source>
        <dbReference type="ARBA" id="ARBA00004496"/>
    </source>
</evidence>
<evidence type="ECO:0000256" key="9">
    <source>
        <dbReference type="ARBA" id="ARBA00023125"/>
    </source>
</evidence>